<feature type="domain" description="Alpha/beta hydrolase fold-3" evidence="2">
    <location>
        <begin position="12"/>
        <end position="182"/>
    </location>
</feature>
<dbReference type="GO" id="GO:0016787">
    <property type="term" value="F:hydrolase activity"/>
    <property type="evidence" value="ECO:0007669"/>
    <property type="project" value="UniProtKB-KW"/>
</dbReference>
<evidence type="ECO:0000259" key="2">
    <source>
        <dbReference type="Pfam" id="PF07859"/>
    </source>
</evidence>
<dbReference type="PANTHER" id="PTHR48081:SF6">
    <property type="entry name" value="PEPTIDASE S9 PROLYL OLIGOPEPTIDASE CATALYTIC DOMAIN-CONTAINING PROTEIN"/>
    <property type="match status" value="1"/>
</dbReference>
<dbReference type="EMBL" id="CP039291">
    <property type="protein sequence ID" value="QCB95377.1"/>
    <property type="molecule type" value="Genomic_DNA"/>
</dbReference>
<proteinExistence type="predicted"/>
<dbReference type="Proteomes" id="UP000296469">
    <property type="component" value="Chromosome"/>
</dbReference>
<keyword evidence="1 3" id="KW-0378">Hydrolase</keyword>
<keyword evidence="4" id="KW-1185">Reference proteome</keyword>
<sequence>MTADHEAEPVARWLAGLGLHAVVLPYPVAPEGATGPLHPAPLDAAAAAVRWVRAGGTGLDVDAGRVGVLGFSAGGHLAATLSTVEDAGARPDATVLCYPVVSLVAEPHVGSVDALLGTGADADARAALSADRRVTAATPPAFVWHTADDDAVPVSHAVRYAQALWAVGVPAELHVYPTGRHGLGLATDDVHVARWADACAAWLTQLGWRAPDA</sequence>
<evidence type="ECO:0000313" key="4">
    <source>
        <dbReference type="Proteomes" id="UP000296469"/>
    </source>
</evidence>
<evidence type="ECO:0000256" key="1">
    <source>
        <dbReference type="ARBA" id="ARBA00022801"/>
    </source>
</evidence>
<dbReference type="PANTHER" id="PTHR48081">
    <property type="entry name" value="AB HYDROLASE SUPERFAMILY PROTEIN C4A8.06C"/>
    <property type="match status" value="1"/>
</dbReference>
<dbReference type="InterPro" id="IPR029058">
    <property type="entry name" value="AB_hydrolase_fold"/>
</dbReference>
<reference evidence="3 4" key="1">
    <citation type="submission" date="2019-04" db="EMBL/GenBank/DDBJ databases">
        <title>Isolation and identification of Cellulomonas shaoxiangyii sp. Nov. isolated from feces of the Tibetan antelopes (Pantholops hodgsonii) in the Qinghai-Tibet plateau of China.</title>
        <authorList>
            <person name="Tian Z."/>
        </authorList>
    </citation>
    <scope>NUCLEOTIDE SEQUENCE [LARGE SCALE GENOMIC DNA]</scope>
    <source>
        <strain evidence="3 4">Z28</strain>
    </source>
</reference>
<name>A0A4P7SP74_9CELL</name>
<gene>
    <name evidence="3" type="ORF">E5225_12100</name>
</gene>
<dbReference type="OrthoDB" id="9794725at2"/>
<organism evidence="3 4">
    <name type="scientific">Cellulomonas shaoxiangyii</name>
    <dbReference type="NCBI Taxonomy" id="2566013"/>
    <lineage>
        <taxon>Bacteria</taxon>
        <taxon>Bacillati</taxon>
        <taxon>Actinomycetota</taxon>
        <taxon>Actinomycetes</taxon>
        <taxon>Micrococcales</taxon>
        <taxon>Cellulomonadaceae</taxon>
        <taxon>Cellulomonas</taxon>
    </lineage>
</organism>
<dbReference type="InterPro" id="IPR013094">
    <property type="entry name" value="AB_hydrolase_3"/>
</dbReference>
<accession>A0A4P7SP74</accession>
<evidence type="ECO:0000313" key="3">
    <source>
        <dbReference type="EMBL" id="QCB95377.1"/>
    </source>
</evidence>
<dbReference type="AlphaFoldDB" id="A0A4P7SP74"/>
<dbReference type="Pfam" id="PF07859">
    <property type="entry name" value="Abhydrolase_3"/>
    <property type="match status" value="1"/>
</dbReference>
<dbReference type="KEGG" id="celz:E5225_12100"/>
<protein>
    <submittedName>
        <fullName evidence="3">Alpha/beta hydrolase</fullName>
    </submittedName>
</protein>
<dbReference type="InterPro" id="IPR050300">
    <property type="entry name" value="GDXG_lipolytic_enzyme"/>
</dbReference>
<dbReference type="SUPFAM" id="SSF53474">
    <property type="entry name" value="alpha/beta-Hydrolases"/>
    <property type="match status" value="1"/>
</dbReference>
<dbReference type="Gene3D" id="3.40.50.1820">
    <property type="entry name" value="alpha/beta hydrolase"/>
    <property type="match status" value="1"/>
</dbReference>